<organism evidence="3 4">
    <name type="scientific">Bursaphelenchus okinawaensis</name>
    <dbReference type="NCBI Taxonomy" id="465554"/>
    <lineage>
        <taxon>Eukaryota</taxon>
        <taxon>Metazoa</taxon>
        <taxon>Ecdysozoa</taxon>
        <taxon>Nematoda</taxon>
        <taxon>Chromadorea</taxon>
        <taxon>Rhabditida</taxon>
        <taxon>Tylenchina</taxon>
        <taxon>Tylenchomorpha</taxon>
        <taxon>Aphelenchoidea</taxon>
        <taxon>Aphelenchoididae</taxon>
        <taxon>Bursaphelenchus</taxon>
    </lineage>
</organism>
<feature type="transmembrane region" description="Helical" evidence="2">
    <location>
        <begin position="20"/>
        <end position="44"/>
    </location>
</feature>
<reference evidence="3" key="1">
    <citation type="submission" date="2020-09" db="EMBL/GenBank/DDBJ databases">
        <authorList>
            <person name="Kikuchi T."/>
        </authorList>
    </citation>
    <scope>NUCLEOTIDE SEQUENCE</scope>
    <source>
        <strain evidence="3">SH1</strain>
    </source>
</reference>
<dbReference type="EMBL" id="CAJFDH010000006">
    <property type="protein sequence ID" value="CAD5230573.1"/>
    <property type="molecule type" value="Genomic_DNA"/>
</dbReference>
<protein>
    <submittedName>
        <fullName evidence="3">Uncharacterized protein</fullName>
    </submittedName>
</protein>
<dbReference type="EMBL" id="CAJFCW020000006">
    <property type="protein sequence ID" value="CAG9127822.1"/>
    <property type="molecule type" value="Genomic_DNA"/>
</dbReference>
<dbReference type="Proteomes" id="UP000783686">
    <property type="component" value="Unassembled WGS sequence"/>
</dbReference>
<gene>
    <name evidence="3" type="ORF">BOKJ2_LOCUS14203</name>
</gene>
<keyword evidence="2" id="KW-0472">Membrane</keyword>
<sequence>MVVADSWDAWIACPVSTENIFANLLLHGSFITLLYIGTIIYRVIMEKKHDQRLAEYLYYPEEIDEPKPNKATTSSQKKDADITGMRD</sequence>
<evidence type="ECO:0000256" key="1">
    <source>
        <dbReference type="SAM" id="MobiDB-lite"/>
    </source>
</evidence>
<evidence type="ECO:0000313" key="4">
    <source>
        <dbReference type="Proteomes" id="UP000614601"/>
    </source>
</evidence>
<evidence type="ECO:0000313" key="3">
    <source>
        <dbReference type="EMBL" id="CAD5230573.1"/>
    </source>
</evidence>
<dbReference type="Proteomes" id="UP000614601">
    <property type="component" value="Unassembled WGS sequence"/>
</dbReference>
<dbReference type="AlphaFoldDB" id="A0A811LQ36"/>
<feature type="compositionally biased region" description="Basic and acidic residues" evidence="1">
    <location>
        <begin position="76"/>
        <end position="87"/>
    </location>
</feature>
<feature type="region of interest" description="Disordered" evidence="1">
    <location>
        <begin position="64"/>
        <end position="87"/>
    </location>
</feature>
<keyword evidence="4" id="KW-1185">Reference proteome</keyword>
<comment type="caution">
    <text evidence="3">The sequence shown here is derived from an EMBL/GenBank/DDBJ whole genome shotgun (WGS) entry which is preliminary data.</text>
</comment>
<proteinExistence type="predicted"/>
<accession>A0A811LQ36</accession>
<name>A0A811LQ36_9BILA</name>
<evidence type="ECO:0000256" key="2">
    <source>
        <dbReference type="SAM" id="Phobius"/>
    </source>
</evidence>
<keyword evidence="2" id="KW-1133">Transmembrane helix</keyword>
<keyword evidence="2" id="KW-0812">Transmembrane</keyword>